<accession>A0A833WJM5</accession>
<evidence type="ECO:0000259" key="2">
    <source>
        <dbReference type="Pfam" id="PF08718"/>
    </source>
</evidence>
<dbReference type="Proteomes" id="UP000619265">
    <property type="component" value="Unassembled WGS sequence"/>
</dbReference>
<name>A0A833WJM5_JUGRE</name>
<comment type="caution">
    <text evidence="3">The sequence shown here is derived from an EMBL/GenBank/DDBJ whole genome shotgun (WGS) entry which is preliminary data.</text>
</comment>
<dbReference type="Gene3D" id="1.10.3520.10">
    <property type="entry name" value="Glycolipid transfer protein"/>
    <property type="match status" value="1"/>
</dbReference>
<evidence type="ECO:0000313" key="3">
    <source>
        <dbReference type="EMBL" id="KAF5452663.1"/>
    </source>
</evidence>
<feature type="region of interest" description="Disordered" evidence="1">
    <location>
        <begin position="61"/>
        <end position="83"/>
    </location>
</feature>
<feature type="non-terminal residue" evidence="3">
    <location>
        <position position="135"/>
    </location>
</feature>
<reference evidence="3" key="1">
    <citation type="submission" date="2015-10" db="EMBL/GenBank/DDBJ databases">
        <authorList>
            <person name="Martinez-Garcia P.J."/>
            <person name="Crepeau M.W."/>
            <person name="Puiu D."/>
            <person name="Gonzalez-Ibeas D."/>
            <person name="Whalen J."/>
            <person name="Stevens K."/>
            <person name="Paul R."/>
            <person name="Butterfield T."/>
            <person name="Britton M."/>
            <person name="Reagan R."/>
            <person name="Chakraborty S."/>
            <person name="Walawage S.L."/>
            <person name="Vasquez-Gross H.A."/>
            <person name="Cardeno C."/>
            <person name="Famula R."/>
            <person name="Pratt K."/>
            <person name="Kuruganti S."/>
            <person name="Aradhya M.K."/>
            <person name="Leslie C.A."/>
            <person name="Dandekar A.M."/>
            <person name="Salzberg S.L."/>
            <person name="Wegrzyn J.L."/>
            <person name="Langley C.H."/>
            <person name="Neale D.B."/>
        </authorList>
    </citation>
    <scope>NUCLEOTIDE SEQUENCE</scope>
    <source>
        <tissue evidence="3">Leaves</tissue>
    </source>
</reference>
<dbReference type="GO" id="GO:0120013">
    <property type="term" value="F:lipid transfer activity"/>
    <property type="evidence" value="ECO:0007669"/>
    <property type="project" value="InterPro"/>
</dbReference>
<proteinExistence type="predicted"/>
<sequence>RDACTKFMELWRRKHETGQWVEVAATEAMSNQSDFSAMNTSGIMLANVDNKQKEYELVLENNGKASSATSADDKSPVDHKTPLGHQEYFQGQLESKYSSKPSEFNRLYDMVRTEVAAKTAKASSSCTNGLLWLTR</sequence>
<dbReference type="GO" id="GO:0005737">
    <property type="term" value="C:cytoplasm"/>
    <property type="evidence" value="ECO:0007669"/>
    <property type="project" value="InterPro"/>
</dbReference>
<evidence type="ECO:0000313" key="4">
    <source>
        <dbReference type="Proteomes" id="UP000619265"/>
    </source>
</evidence>
<dbReference type="InterPro" id="IPR036497">
    <property type="entry name" value="GLTP_sf"/>
</dbReference>
<evidence type="ECO:0000256" key="1">
    <source>
        <dbReference type="SAM" id="MobiDB-lite"/>
    </source>
</evidence>
<gene>
    <name evidence="3" type="ORF">F2P56_027637</name>
</gene>
<dbReference type="EMBL" id="LIHL02000012">
    <property type="protein sequence ID" value="KAF5452663.1"/>
    <property type="molecule type" value="Genomic_DNA"/>
</dbReference>
<dbReference type="SUPFAM" id="SSF110004">
    <property type="entry name" value="Glycolipid transfer protein, GLTP"/>
    <property type="match status" value="1"/>
</dbReference>
<protein>
    <recommendedName>
        <fullName evidence="2">Glycolipid transfer protein domain-containing protein</fullName>
    </recommendedName>
</protein>
<dbReference type="Gramene" id="Jr12_14370_p1">
    <property type="protein sequence ID" value="cds.Jr12_14370_p1"/>
    <property type="gene ID" value="Jr12_14370"/>
</dbReference>
<feature type="domain" description="Glycolipid transfer protein" evidence="2">
    <location>
        <begin position="92"/>
        <end position="135"/>
    </location>
</feature>
<dbReference type="InterPro" id="IPR014830">
    <property type="entry name" value="Glycolipid_transfer_prot_dom"/>
</dbReference>
<dbReference type="AlphaFoldDB" id="A0A833WJM5"/>
<dbReference type="Pfam" id="PF08718">
    <property type="entry name" value="GLTP"/>
    <property type="match status" value="1"/>
</dbReference>
<feature type="compositionally biased region" description="Basic and acidic residues" evidence="1">
    <location>
        <begin position="71"/>
        <end position="81"/>
    </location>
</feature>
<organism evidence="3 4">
    <name type="scientific">Juglans regia</name>
    <name type="common">English walnut</name>
    <dbReference type="NCBI Taxonomy" id="51240"/>
    <lineage>
        <taxon>Eukaryota</taxon>
        <taxon>Viridiplantae</taxon>
        <taxon>Streptophyta</taxon>
        <taxon>Embryophyta</taxon>
        <taxon>Tracheophyta</taxon>
        <taxon>Spermatophyta</taxon>
        <taxon>Magnoliopsida</taxon>
        <taxon>eudicotyledons</taxon>
        <taxon>Gunneridae</taxon>
        <taxon>Pentapetalae</taxon>
        <taxon>rosids</taxon>
        <taxon>fabids</taxon>
        <taxon>Fagales</taxon>
        <taxon>Juglandaceae</taxon>
        <taxon>Juglans</taxon>
    </lineage>
</organism>
<reference evidence="3" key="2">
    <citation type="submission" date="2020-03" db="EMBL/GenBank/DDBJ databases">
        <title>Walnut 2.0.</title>
        <authorList>
            <person name="Marrano A."/>
            <person name="Britton M."/>
            <person name="Zimin A.V."/>
            <person name="Zaini P.A."/>
            <person name="Workman R."/>
            <person name="Puiu D."/>
            <person name="Bianco L."/>
            <person name="Allen B.J."/>
            <person name="Troggio M."/>
            <person name="Leslie C.A."/>
            <person name="Timp W."/>
            <person name="Dendekar A."/>
            <person name="Salzberg S.L."/>
            <person name="Neale D.B."/>
        </authorList>
    </citation>
    <scope>NUCLEOTIDE SEQUENCE</scope>
    <source>
        <tissue evidence="3">Leaves</tissue>
    </source>
</reference>